<feature type="chain" id="PRO_5012739775" description="EamA-like transporter family protein" evidence="2">
    <location>
        <begin position="21"/>
        <end position="149"/>
    </location>
</feature>
<dbReference type="Pfam" id="PF04657">
    <property type="entry name" value="DMT_YdcZ"/>
    <property type="match status" value="1"/>
</dbReference>
<evidence type="ECO:0000313" key="4">
    <source>
        <dbReference type="Proteomes" id="UP000216147"/>
    </source>
</evidence>
<feature type="transmembrane region" description="Helical" evidence="1">
    <location>
        <begin position="70"/>
        <end position="91"/>
    </location>
</feature>
<keyword evidence="1" id="KW-0472">Membrane</keyword>
<keyword evidence="2" id="KW-0732">Signal</keyword>
<keyword evidence="1" id="KW-1133">Transmembrane helix</keyword>
<feature type="signal peptide" evidence="2">
    <location>
        <begin position="1"/>
        <end position="20"/>
    </location>
</feature>
<dbReference type="PANTHER" id="PTHR34821">
    <property type="entry name" value="INNER MEMBRANE PROTEIN YDCZ"/>
    <property type="match status" value="1"/>
</dbReference>
<dbReference type="AlphaFoldDB" id="A0A258HR83"/>
<accession>A0A258HR83</accession>
<organism evidence="3 4">
    <name type="scientific">Brevundimonas subvibrioides</name>
    <dbReference type="NCBI Taxonomy" id="74313"/>
    <lineage>
        <taxon>Bacteria</taxon>
        <taxon>Pseudomonadati</taxon>
        <taxon>Pseudomonadota</taxon>
        <taxon>Alphaproteobacteria</taxon>
        <taxon>Caulobacterales</taxon>
        <taxon>Caulobacteraceae</taxon>
        <taxon>Brevundimonas</taxon>
    </lineage>
</organism>
<evidence type="ECO:0000256" key="2">
    <source>
        <dbReference type="SAM" id="SignalP"/>
    </source>
</evidence>
<evidence type="ECO:0008006" key="5">
    <source>
        <dbReference type="Google" id="ProtNLM"/>
    </source>
</evidence>
<dbReference type="PANTHER" id="PTHR34821:SF2">
    <property type="entry name" value="INNER MEMBRANE PROTEIN YDCZ"/>
    <property type="match status" value="1"/>
</dbReference>
<feature type="transmembrane region" description="Helical" evidence="1">
    <location>
        <begin position="97"/>
        <end position="115"/>
    </location>
</feature>
<protein>
    <recommendedName>
        <fullName evidence="5">EamA-like transporter family protein</fullName>
    </recommendedName>
</protein>
<reference evidence="3 4" key="1">
    <citation type="submission" date="2017-03" db="EMBL/GenBank/DDBJ databases">
        <title>Lifting the veil on microbial sulfur biogeochemistry in mining wastewaters.</title>
        <authorList>
            <person name="Kantor R.S."/>
            <person name="Colenbrander Nelson T."/>
            <person name="Marshall S."/>
            <person name="Bennett D."/>
            <person name="Apte S."/>
            <person name="Camacho D."/>
            <person name="Thomas B.C."/>
            <person name="Warren L.A."/>
            <person name="Banfield J.F."/>
        </authorList>
    </citation>
    <scope>NUCLEOTIDE SEQUENCE [LARGE SCALE GENOMIC DNA]</scope>
    <source>
        <strain evidence="3">32-68-21</strain>
    </source>
</reference>
<evidence type="ECO:0000313" key="3">
    <source>
        <dbReference type="EMBL" id="OYX59087.1"/>
    </source>
</evidence>
<feature type="transmembrane region" description="Helical" evidence="1">
    <location>
        <begin position="127"/>
        <end position="146"/>
    </location>
</feature>
<name>A0A258HR83_9CAUL</name>
<dbReference type="GO" id="GO:0005886">
    <property type="term" value="C:plasma membrane"/>
    <property type="evidence" value="ECO:0007669"/>
    <property type="project" value="TreeGrafter"/>
</dbReference>
<dbReference type="EMBL" id="NCEQ01000001">
    <property type="protein sequence ID" value="OYX59087.1"/>
    <property type="molecule type" value="Genomic_DNA"/>
</dbReference>
<dbReference type="Proteomes" id="UP000216147">
    <property type="component" value="Unassembled WGS sequence"/>
</dbReference>
<proteinExistence type="predicted"/>
<sequence length="149" mass="15153">MNFAPWIAMLAVVLAGGATALQAPTNARLATAVTGPVNAAFVSFAVGTAALGILAAILHTRPDITAAKGLPWYAWVGGLYGAIFVVAATWAVPRLGVAMTITLMVAGQLIISLILDHFGAFGVPRAPVNLGRIAGVALVIGGVILVRRS</sequence>
<dbReference type="InterPro" id="IPR006750">
    <property type="entry name" value="YdcZ"/>
</dbReference>
<feature type="transmembrane region" description="Helical" evidence="1">
    <location>
        <begin position="39"/>
        <end position="58"/>
    </location>
</feature>
<evidence type="ECO:0000256" key="1">
    <source>
        <dbReference type="SAM" id="Phobius"/>
    </source>
</evidence>
<comment type="caution">
    <text evidence="3">The sequence shown here is derived from an EMBL/GenBank/DDBJ whole genome shotgun (WGS) entry which is preliminary data.</text>
</comment>
<gene>
    <name evidence="3" type="ORF">B7Y86_01275</name>
</gene>
<keyword evidence="1" id="KW-0812">Transmembrane</keyword>